<dbReference type="Pfam" id="PF13358">
    <property type="entry name" value="DDE_3"/>
    <property type="match status" value="1"/>
</dbReference>
<dbReference type="STRING" id="246409.I1BNC0"/>
<dbReference type="VEuPathDB" id="FungiDB:RO3G_02404"/>
<dbReference type="InParanoid" id="I1BNC0"/>
<feature type="domain" description="Tc1-like transposase DDE" evidence="1">
    <location>
        <begin position="60"/>
        <end position="113"/>
    </location>
</feature>
<dbReference type="GO" id="GO:0003676">
    <property type="term" value="F:nucleic acid binding"/>
    <property type="evidence" value="ECO:0007669"/>
    <property type="project" value="InterPro"/>
</dbReference>
<name>I1BNC0_RHIO9</name>
<dbReference type="GeneID" id="93609376"/>
<dbReference type="InterPro" id="IPR036397">
    <property type="entry name" value="RNaseH_sf"/>
</dbReference>
<evidence type="ECO:0000259" key="1">
    <source>
        <dbReference type="Pfam" id="PF13358"/>
    </source>
</evidence>
<keyword evidence="3" id="KW-1185">Reference proteome</keyword>
<dbReference type="Gene3D" id="3.30.420.10">
    <property type="entry name" value="Ribonuclease H-like superfamily/Ribonuclease H"/>
    <property type="match status" value="1"/>
</dbReference>
<sequence length="113" mass="13191">MSCEDADMELCNAISTTGLIDVSLRVPKRIKERKLEYVINAYSTGTVKEHYLSFLEVTLDEMSKYPEIKGYYFVMNYALLQNSTDIEKYIYSRGYRYAYLPPYSPESNPIEQL</sequence>
<dbReference type="EMBL" id="CH476733">
    <property type="protein sequence ID" value="EIE77700.1"/>
    <property type="molecule type" value="Genomic_DNA"/>
</dbReference>
<evidence type="ECO:0000313" key="3">
    <source>
        <dbReference type="Proteomes" id="UP000009138"/>
    </source>
</evidence>
<dbReference type="InterPro" id="IPR038717">
    <property type="entry name" value="Tc1-like_DDE_dom"/>
</dbReference>
<protein>
    <recommendedName>
        <fullName evidence="1">Tc1-like transposase DDE domain-containing protein</fullName>
    </recommendedName>
</protein>
<organism evidence="2 3">
    <name type="scientific">Rhizopus delemar (strain RA 99-880 / ATCC MYA-4621 / FGSC 9543 / NRRL 43880)</name>
    <name type="common">Mucormycosis agent</name>
    <name type="synonym">Rhizopus arrhizus var. delemar</name>
    <dbReference type="NCBI Taxonomy" id="246409"/>
    <lineage>
        <taxon>Eukaryota</taxon>
        <taxon>Fungi</taxon>
        <taxon>Fungi incertae sedis</taxon>
        <taxon>Mucoromycota</taxon>
        <taxon>Mucoromycotina</taxon>
        <taxon>Mucoromycetes</taxon>
        <taxon>Mucorales</taxon>
        <taxon>Mucorineae</taxon>
        <taxon>Rhizopodaceae</taxon>
        <taxon>Rhizopus</taxon>
    </lineage>
</organism>
<reference evidence="2 3" key="1">
    <citation type="journal article" date="2009" name="PLoS Genet.">
        <title>Genomic analysis of the basal lineage fungus Rhizopus oryzae reveals a whole-genome duplication.</title>
        <authorList>
            <person name="Ma L.-J."/>
            <person name="Ibrahim A.S."/>
            <person name="Skory C."/>
            <person name="Grabherr M.G."/>
            <person name="Burger G."/>
            <person name="Butler M."/>
            <person name="Elias M."/>
            <person name="Idnurm A."/>
            <person name="Lang B.F."/>
            <person name="Sone T."/>
            <person name="Abe A."/>
            <person name="Calvo S.E."/>
            <person name="Corrochano L.M."/>
            <person name="Engels R."/>
            <person name="Fu J."/>
            <person name="Hansberg W."/>
            <person name="Kim J.-M."/>
            <person name="Kodira C.D."/>
            <person name="Koehrsen M.J."/>
            <person name="Liu B."/>
            <person name="Miranda-Saavedra D."/>
            <person name="O'Leary S."/>
            <person name="Ortiz-Castellanos L."/>
            <person name="Poulter R."/>
            <person name="Rodriguez-Romero J."/>
            <person name="Ruiz-Herrera J."/>
            <person name="Shen Y.-Q."/>
            <person name="Zeng Q."/>
            <person name="Galagan J."/>
            <person name="Birren B.W."/>
            <person name="Cuomo C.A."/>
            <person name="Wickes B.L."/>
        </authorList>
    </citation>
    <scope>NUCLEOTIDE SEQUENCE [LARGE SCALE GENOMIC DNA]</scope>
    <source>
        <strain evidence="3">RA 99-880 / ATCC MYA-4621 / FGSC 9543 / NRRL 43880</strain>
    </source>
</reference>
<proteinExistence type="predicted"/>
<dbReference type="Proteomes" id="UP000009138">
    <property type="component" value="Unassembled WGS sequence"/>
</dbReference>
<gene>
    <name evidence="2" type="ORF">RO3G_02404</name>
</gene>
<dbReference type="AlphaFoldDB" id="I1BNC0"/>
<dbReference type="RefSeq" id="XP_067513096.1">
    <property type="nucleotide sequence ID" value="XM_067656995.1"/>
</dbReference>
<evidence type="ECO:0000313" key="2">
    <source>
        <dbReference type="EMBL" id="EIE77700.1"/>
    </source>
</evidence>
<accession>I1BNC0</accession>